<reference evidence="9 10" key="1">
    <citation type="submission" date="2016-10" db="EMBL/GenBank/DDBJ databases">
        <authorList>
            <person name="de Groot N.N."/>
        </authorList>
    </citation>
    <scope>NUCLEOTIDE SEQUENCE [LARGE SCALE GENOMIC DNA]</scope>
    <source>
        <strain evidence="9 10">DSM 19706</strain>
    </source>
</reference>
<dbReference type="PANTHER" id="PTHR42693">
    <property type="entry name" value="ARYLSULFATASE FAMILY MEMBER"/>
    <property type="match status" value="1"/>
</dbReference>
<dbReference type="GO" id="GO:0004065">
    <property type="term" value="F:arylsulfatase activity"/>
    <property type="evidence" value="ECO:0007669"/>
    <property type="project" value="TreeGrafter"/>
</dbReference>
<evidence type="ECO:0000259" key="8">
    <source>
        <dbReference type="Pfam" id="PF00884"/>
    </source>
</evidence>
<keyword evidence="4 7" id="KW-0732">Signal</keyword>
<dbReference type="EMBL" id="FOHK01000001">
    <property type="protein sequence ID" value="SES65122.1"/>
    <property type="molecule type" value="Genomic_DNA"/>
</dbReference>
<protein>
    <submittedName>
        <fullName evidence="9">Sulfatase</fullName>
    </submittedName>
</protein>
<evidence type="ECO:0000256" key="2">
    <source>
        <dbReference type="ARBA" id="ARBA00008779"/>
    </source>
</evidence>
<feature type="domain" description="Sulfatase N-terminal" evidence="8">
    <location>
        <begin position="26"/>
        <end position="90"/>
    </location>
</feature>
<gene>
    <name evidence="9" type="ORF">SAMN05660429_00120</name>
</gene>
<evidence type="ECO:0000256" key="4">
    <source>
        <dbReference type="ARBA" id="ARBA00022729"/>
    </source>
</evidence>
<dbReference type="Pfam" id="PF00884">
    <property type="entry name" value="Sulfatase"/>
    <property type="match status" value="1"/>
</dbReference>
<dbReference type="InterPro" id="IPR000917">
    <property type="entry name" value="Sulfatase_N"/>
</dbReference>
<accession>A0A1H9Y8L1</accession>
<dbReference type="InterPro" id="IPR050738">
    <property type="entry name" value="Sulfatase"/>
</dbReference>
<name>A0A1H9Y8L1_THASX</name>
<keyword evidence="6" id="KW-0106">Calcium</keyword>
<proteinExistence type="inferred from homology"/>
<dbReference type="Proteomes" id="UP000199308">
    <property type="component" value="Unassembled WGS sequence"/>
</dbReference>
<evidence type="ECO:0000256" key="1">
    <source>
        <dbReference type="ARBA" id="ARBA00001913"/>
    </source>
</evidence>
<organism evidence="9 10">
    <name type="scientific">Thalassotalea agarivorans</name>
    <name type="common">Thalassomonas agarivorans</name>
    <dbReference type="NCBI Taxonomy" id="349064"/>
    <lineage>
        <taxon>Bacteria</taxon>
        <taxon>Pseudomonadati</taxon>
        <taxon>Pseudomonadota</taxon>
        <taxon>Gammaproteobacteria</taxon>
        <taxon>Alteromonadales</taxon>
        <taxon>Colwelliaceae</taxon>
        <taxon>Thalassotalea</taxon>
    </lineage>
</organism>
<dbReference type="RefSeq" id="WP_218139560.1">
    <property type="nucleotide sequence ID" value="NZ_AP027363.1"/>
</dbReference>
<feature type="chain" id="PRO_5011531690" evidence="7">
    <location>
        <begin position="23"/>
        <end position="105"/>
    </location>
</feature>
<keyword evidence="10" id="KW-1185">Reference proteome</keyword>
<keyword evidence="3" id="KW-0479">Metal-binding</keyword>
<evidence type="ECO:0000313" key="9">
    <source>
        <dbReference type="EMBL" id="SES65122.1"/>
    </source>
</evidence>
<dbReference type="AlphaFoldDB" id="A0A1H9Y8L1"/>
<dbReference type="GO" id="GO:0046872">
    <property type="term" value="F:metal ion binding"/>
    <property type="evidence" value="ECO:0007669"/>
    <property type="project" value="UniProtKB-KW"/>
</dbReference>
<comment type="cofactor">
    <cofactor evidence="1">
        <name>Ca(2+)</name>
        <dbReference type="ChEBI" id="CHEBI:29108"/>
    </cofactor>
</comment>
<sequence>MRRILSLLTLATTMLFTPLAYSQDKPNIVLVFLDNFGWGEPGFNGGGITRGAATPRLDEIANQGLRLTNFNVEVQCTPSRAALMTGDTQSELVTLRFLSVRAYTV</sequence>
<keyword evidence="5" id="KW-0378">Hydrolase</keyword>
<evidence type="ECO:0000313" key="10">
    <source>
        <dbReference type="Proteomes" id="UP000199308"/>
    </source>
</evidence>
<evidence type="ECO:0000256" key="5">
    <source>
        <dbReference type="ARBA" id="ARBA00022801"/>
    </source>
</evidence>
<dbReference type="SUPFAM" id="SSF53649">
    <property type="entry name" value="Alkaline phosphatase-like"/>
    <property type="match status" value="1"/>
</dbReference>
<dbReference type="Gene3D" id="3.40.720.10">
    <property type="entry name" value="Alkaline Phosphatase, subunit A"/>
    <property type="match status" value="1"/>
</dbReference>
<dbReference type="InterPro" id="IPR017850">
    <property type="entry name" value="Alkaline_phosphatase_core_sf"/>
</dbReference>
<feature type="signal peptide" evidence="7">
    <location>
        <begin position="1"/>
        <end position="22"/>
    </location>
</feature>
<evidence type="ECO:0000256" key="6">
    <source>
        <dbReference type="ARBA" id="ARBA00022837"/>
    </source>
</evidence>
<evidence type="ECO:0000256" key="7">
    <source>
        <dbReference type="SAM" id="SignalP"/>
    </source>
</evidence>
<dbReference type="PANTHER" id="PTHR42693:SF42">
    <property type="entry name" value="ARYLSULFATASE G"/>
    <property type="match status" value="1"/>
</dbReference>
<comment type="similarity">
    <text evidence="2">Belongs to the sulfatase family.</text>
</comment>
<evidence type="ECO:0000256" key="3">
    <source>
        <dbReference type="ARBA" id="ARBA00022723"/>
    </source>
</evidence>
<dbReference type="STRING" id="349064.SAMN05660429_00120"/>